<dbReference type="NCBIfam" id="TIGR02452">
    <property type="entry name" value="TIGR02452 family protein"/>
    <property type="match status" value="1"/>
</dbReference>
<dbReference type="SUPFAM" id="SSF52949">
    <property type="entry name" value="Macro domain-like"/>
    <property type="match status" value="1"/>
</dbReference>
<name>A0A1C5JJF4_9ACTN</name>
<protein>
    <submittedName>
        <fullName evidence="2">TIGR02452 family protein</fullName>
    </submittedName>
</protein>
<sequence length="276" mass="29654">MSTRLRAIARDTLDVLDAGRYANSRGETVDLADRVRAAVAGTRLHLPDDRLPTPPASGHPPAVEVTRESTLVAARRLAEDGEVAALVFASAKNPGGGFRTGAQAQEESLARASALFPCLTAVGEFYEFHREQRDLLYSDRVIHSPRVPVFRDDRGRLLDAAHEVSFLTAAAPNAGAVLRNQAADVERVAPVLRTRARRVLAVAAAHGHRRLVLGAWGCGVFRNDPDTVAEAFALALADAAAWFDQVTFAVLDRADGPIHAAFAARFGAAPTELRDR</sequence>
<dbReference type="InterPro" id="IPR019261">
    <property type="entry name" value="PARG_cat_microbial"/>
</dbReference>
<dbReference type="PANTHER" id="PTHR35596:SF1">
    <property type="entry name" value="MICROBIAL-TYPE PARG CATALYTIC DOMAIN-CONTAINING PROTEIN"/>
    <property type="match status" value="1"/>
</dbReference>
<dbReference type="Pfam" id="PF10021">
    <property type="entry name" value="PARG_cat_microb"/>
    <property type="match status" value="1"/>
</dbReference>
<evidence type="ECO:0000313" key="3">
    <source>
        <dbReference type="Proteomes" id="UP000198221"/>
    </source>
</evidence>
<evidence type="ECO:0000313" key="2">
    <source>
        <dbReference type="EMBL" id="SCG70451.1"/>
    </source>
</evidence>
<accession>A0A1C5JJF4</accession>
<dbReference type="Proteomes" id="UP000198221">
    <property type="component" value="Chromosome I"/>
</dbReference>
<dbReference type="PANTHER" id="PTHR35596">
    <property type="entry name" value="DUF2263 DOMAIN-CONTAINING PROTEIN"/>
    <property type="match status" value="1"/>
</dbReference>
<dbReference type="AlphaFoldDB" id="A0A1C5JJF4"/>
<reference evidence="3" key="1">
    <citation type="submission" date="2016-06" db="EMBL/GenBank/DDBJ databases">
        <authorList>
            <person name="Varghese N."/>
            <person name="Submissions Spin"/>
        </authorList>
    </citation>
    <scope>NUCLEOTIDE SEQUENCE [LARGE SCALE GENOMIC DNA]</scope>
    <source>
        <strain evidence="3">DSM 43819</strain>
    </source>
</reference>
<evidence type="ECO:0000259" key="1">
    <source>
        <dbReference type="Pfam" id="PF10021"/>
    </source>
</evidence>
<dbReference type="InterPro" id="IPR012664">
    <property type="entry name" value="CHP02452"/>
</dbReference>
<dbReference type="EMBL" id="LT607754">
    <property type="protein sequence ID" value="SCG70451.1"/>
    <property type="molecule type" value="Genomic_DNA"/>
</dbReference>
<dbReference type="OrthoDB" id="9806181at2"/>
<organism evidence="2 3">
    <name type="scientific">Micromonospora inositola</name>
    <dbReference type="NCBI Taxonomy" id="47865"/>
    <lineage>
        <taxon>Bacteria</taxon>
        <taxon>Bacillati</taxon>
        <taxon>Actinomycetota</taxon>
        <taxon>Actinomycetes</taxon>
        <taxon>Micromonosporales</taxon>
        <taxon>Micromonosporaceae</taxon>
        <taxon>Micromonospora</taxon>
    </lineage>
</organism>
<dbReference type="PIRSF" id="PIRSF014899">
    <property type="entry name" value="UCP014899"/>
    <property type="match status" value="1"/>
</dbReference>
<dbReference type="RefSeq" id="WP_089014259.1">
    <property type="nucleotide sequence ID" value="NZ_LT607754.1"/>
</dbReference>
<proteinExistence type="predicted"/>
<gene>
    <name evidence="2" type="ORF">GA0070613_4767</name>
</gene>
<feature type="domain" description="Microbial-type PARG catalytic" evidence="1">
    <location>
        <begin position="9"/>
        <end position="152"/>
    </location>
</feature>
<dbReference type="Gene3D" id="3.40.220.10">
    <property type="entry name" value="Leucine Aminopeptidase, subunit E, domain 1"/>
    <property type="match status" value="1"/>
</dbReference>
<keyword evidence="3" id="KW-1185">Reference proteome</keyword>
<dbReference type="InterPro" id="IPR043472">
    <property type="entry name" value="Macro_dom-like"/>
</dbReference>